<gene>
    <name evidence="2" type="ORF">MGAL_10B070843</name>
</gene>
<sequence length="242" mass="28398">MESSVSVTETVDLPSHILVQNQMQDIIFTQKNVIEKLSQDLSSHEDSMRESFAPKSIYEEELKNLQKSIRDDYVPRSKLEEAENDLQEERLSHLNTKKQLNDVSDRLEFALGRNRSCYQTDRKRKGSFSESLWDSSDQSHSRNIKVNKTGTQIYRQVNVNVKHSNLCFADVTKQCEKQQDDLESKTEELKFLEGKVKEQEVVYKKKLNELEIQKKQDRYIAKMMEDQSKRKNKTKTSLLTQK</sequence>
<protein>
    <submittedName>
        <fullName evidence="2">Uncharacterized protein</fullName>
    </submittedName>
</protein>
<name>A0A8B6FUU8_MYTGA</name>
<dbReference type="Pfam" id="PF15175">
    <property type="entry name" value="SPATA24"/>
    <property type="match status" value="1"/>
</dbReference>
<keyword evidence="3" id="KW-1185">Reference proteome</keyword>
<evidence type="ECO:0000313" key="3">
    <source>
        <dbReference type="Proteomes" id="UP000596742"/>
    </source>
</evidence>
<dbReference type="InterPro" id="IPR029176">
    <property type="entry name" value="SPATA24"/>
</dbReference>
<keyword evidence="1" id="KW-0175">Coiled coil</keyword>
<dbReference type="AlphaFoldDB" id="A0A8B6FUU8"/>
<reference evidence="2" key="1">
    <citation type="submission" date="2018-11" db="EMBL/GenBank/DDBJ databases">
        <authorList>
            <person name="Alioto T."/>
            <person name="Alioto T."/>
        </authorList>
    </citation>
    <scope>NUCLEOTIDE SEQUENCE</scope>
</reference>
<organism evidence="2 3">
    <name type="scientific">Mytilus galloprovincialis</name>
    <name type="common">Mediterranean mussel</name>
    <dbReference type="NCBI Taxonomy" id="29158"/>
    <lineage>
        <taxon>Eukaryota</taxon>
        <taxon>Metazoa</taxon>
        <taxon>Spiralia</taxon>
        <taxon>Lophotrochozoa</taxon>
        <taxon>Mollusca</taxon>
        <taxon>Bivalvia</taxon>
        <taxon>Autobranchia</taxon>
        <taxon>Pteriomorphia</taxon>
        <taxon>Mytilida</taxon>
        <taxon>Mytiloidea</taxon>
        <taxon>Mytilidae</taxon>
        <taxon>Mytilinae</taxon>
        <taxon>Mytilus</taxon>
    </lineage>
</organism>
<dbReference type="EMBL" id="UYJE01007516">
    <property type="protein sequence ID" value="VDI55628.1"/>
    <property type="molecule type" value="Genomic_DNA"/>
</dbReference>
<feature type="coiled-coil region" evidence="1">
    <location>
        <begin position="168"/>
        <end position="202"/>
    </location>
</feature>
<dbReference type="GO" id="GO:0005634">
    <property type="term" value="C:nucleus"/>
    <property type="evidence" value="ECO:0007669"/>
    <property type="project" value="TreeGrafter"/>
</dbReference>
<proteinExistence type="predicted"/>
<dbReference type="GO" id="GO:0005737">
    <property type="term" value="C:cytoplasm"/>
    <property type="evidence" value="ECO:0007669"/>
    <property type="project" value="TreeGrafter"/>
</dbReference>
<dbReference type="PANTHER" id="PTHR35155:SF1">
    <property type="entry name" value="SPERMATOGENESIS-ASSOCIATED PROTEIN 24"/>
    <property type="match status" value="1"/>
</dbReference>
<dbReference type="PANTHER" id="PTHR35155">
    <property type="entry name" value="SPERMATOGENESIS-ASSOCIATED PROTEIN 24"/>
    <property type="match status" value="1"/>
</dbReference>
<evidence type="ECO:0000256" key="1">
    <source>
        <dbReference type="SAM" id="Coils"/>
    </source>
</evidence>
<evidence type="ECO:0000313" key="2">
    <source>
        <dbReference type="EMBL" id="VDI55628.1"/>
    </source>
</evidence>
<dbReference type="Proteomes" id="UP000596742">
    <property type="component" value="Unassembled WGS sequence"/>
</dbReference>
<dbReference type="GO" id="GO:0003677">
    <property type="term" value="F:DNA binding"/>
    <property type="evidence" value="ECO:0007669"/>
    <property type="project" value="TreeGrafter"/>
</dbReference>
<accession>A0A8B6FUU8</accession>
<comment type="caution">
    <text evidence="2">The sequence shown here is derived from an EMBL/GenBank/DDBJ whole genome shotgun (WGS) entry which is preliminary data.</text>
</comment>
<dbReference type="OrthoDB" id="10047985at2759"/>